<dbReference type="InterPro" id="IPR036390">
    <property type="entry name" value="WH_DNA-bd_sf"/>
</dbReference>
<dbReference type="InterPro" id="IPR000835">
    <property type="entry name" value="HTH_MarR-typ"/>
</dbReference>
<feature type="domain" description="HTH marR-type" evidence="4">
    <location>
        <begin position="28"/>
        <end position="129"/>
    </location>
</feature>
<keyword evidence="6" id="KW-1185">Reference proteome</keyword>
<accession>A0ABW1RX14</accession>
<evidence type="ECO:0000256" key="3">
    <source>
        <dbReference type="ARBA" id="ARBA00023163"/>
    </source>
</evidence>
<dbReference type="InterPro" id="IPR036388">
    <property type="entry name" value="WH-like_DNA-bd_sf"/>
</dbReference>
<keyword evidence="3" id="KW-0804">Transcription</keyword>
<dbReference type="PANTHER" id="PTHR42756">
    <property type="entry name" value="TRANSCRIPTIONAL REGULATOR, MARR"/>
    <property type="match status" value="1"/>
</dbReference>
<organism evidence="5 6">
    <name type="scientific">Lactiplantibacillus daowaiensis</name>
    <dbReference type="NCBI Taxonomy" id="2559918"/>
    <lineage>
        <taxon>Bacteria</taxon>
        <taxon>Bacillati</taxon>
        <taxon>Bacillota</taxon>
        <taxon>Bacilli</taxon>
        <taxon>Lactobacillales</taxon>
        <taxon>Lactobacillaceae</taxon>
        <taxon>Lactiplantibacillus</taxon>
    </lineage>
</organism>
<evidence type="ECO:0000313" key="6">
    <source>
        <dbReference type="Proteomes" id="UP001596282"/>
    </source>
</evidence>
<dbReference type="PANTHER" id="PTHR42756:SF1">
    <property type="entry name" value="TRANSCRIPTIONAL REPRESSOR OF EMRAB OPERON"/>
    <property type="match status" value="1"/>
</dbReference>
<comment type="caution">
    <text evidence="5">The sequence shown here is derived from an EMBL/GenBank/DDBJ whole genome shotgun (WGS) entry which is preliminary data.</text>
</comment>
<evidence type="ECO:0000259" key="4">
    <source>
        <dbReference type="SMART" id="SM00347"/>
    </source>
</evidence>
<dbReference type="Pfam" id="PF12802">
    <property type="entry name" value="MarR_2"/>
    <property type="match status" value="1"/>
</dbReference>
<dbReference type="Gene3D" id="1.10.10.10">
    <property type="entry name" value="Winged helix-like DNA-binding domain superfamily/Winged helix DNA-binding domain"/>
    <property type="match status" value="1"/>
</dbReference>
<dbReference type="Proteomes" id="UP001596282">
    <property type="component" value="Unassembled WGS sequence"/>
</dbReference>
<evidence type="ECO:0000256" key="1">
    <source>
        <dbReference type="ARBA" id="ARBA00023015"/>
    </source>
</evidence>
<dbReference type="RefSeq" id="WP_137628228.1">
    <property type="nucleotide sequence ID" value="NZ_BJDJ01000006.1"/>
</dbReference>
<keyword evidence="2" id="KW-0238">DNA-binding</keyword>
<dbReference type="SMART" id="SM00347">
    <property type="entry name" value="HTH_MARR"/>
    <property type="match status" value="1"/>
</dbReference>
<evidence type="ECO:0000256" key="2">
    <source>
        <dbReference type="ARBA" id="ARBA00023125"/>
    </source>
</evidence>
<dbReference type="SUPFAM" id="SSF46785">
    <property type="entry name" value="Winged helix' DNA-binding domain"/>
    <property type="match status" value="1"/>
</dbReference>
<gene>
    <name evidence="5" type="ORF">ACFP5Y_02275</name>
</gene>
<reference evidence="6" key="1">
    <citation type="journal article" date="2019" name="Int. J. Syst. Evol. Microbiol.">
        <title>The Global Catalogue of Microorganisms (GCM) 10K type strain sequencing project: providing services to taxonomists for standard genome sequencing and annotation.</title>
        <authorList>
            <consortium name="The Broad Institute Genomics Platform"/>
            <consortium name="The Broad Institute Genome Sequencing Center for Infectious Disease"/>
            <person name="Wu L."/>
            <person name="Ma J."/>
        </authorList>
    </citation>
    <scope>NUCLEOTIDE SEQUENCE [LARGE SCALE GENOMIC DNA]</scope>
    <source>
        <strain evidence="6">CCM 8933</strain>
    </source>
</reference>
<evidence type="ECO:0000313" key="5">
    <source>
        <dbReference type="EMBL" id="MFC6180070.1"/>
    </source>
</evidence>
<sequence>MLDPQTTILFRVRNLSLSLDKYVKKTNAVFNRKPISKLQGMAAGYLFQHRDQEIHQRDLEQAMGISKSTASGLVSRMVKNGVIVTAPATDVRYKRIFLTKASIQEMATIDAAAQKMEATLSHGVSDADLATFFKVMAQIQKNTE</sequence>
<protein>
    <submittedName>
        <fullName evidence="5">MarR family winged helix-turn-helix transcriptional regulator</fullName>
    </submittedName>
</protein>
<name>A0ABW1RX14_9LACO</name>
<proteinExistence type="predicted"/>
<keyword evidence="1" id="KW-0805">Transcription regulation</keyword>
<dbReference type="EMBL" id="JBHSSC010000005">
    <property type="protein sequence ID" value="MFC6180070.1"/>
    <property type="molecule type" value="Genomic_DNA"/>
</dbReference>